<proteinExistence type="inferred from homology"/>
<evidence type="ECO:0000256" key="5">
    <source>
        <dbReference type="ARBA" id="ARBA00022723"/>
    </source>
</evidence>
<comment type="caution">
    <text evidence="9">The sequence shown here is derived from an EMBL/GenBank/DDBJ whole genome shotgun (WGS) entry which is preliminary data.</text>
</comment>
<dbReference type="PANTHER" id="PTHR22930">
    <property type="match status" value="1"/>
</dbReference>
<dbReference type="GO" id="GO:0046872">
    <property type="term" value="F:metal ion binding"/>
    <property type="evidence" value="ECO:0007669"/>
    <property type="project" value="UniProtKB-KW"/>
</dbReference>
<dbReference type="GO" id="GO:0005634">
    <property type="term" value="C:nucleus"/>
    <property type="evidence" value="ECO:0007669"/>
    <property type="project" value="UniProtKB-SubCell"/>
</dbReference>
<dbReference type="Pfam" id="PF13359">
    <property type="entry name" value="DDE_Tnp_4"/>
    <property type="match status" value="1"/>
</dbReference>
<dbReference type="InterPro" id="IPR045249">
    <property type="entry name" value="HARBI1-like"/>
</dbReference>
<evidence type="ECO:0000313" key="9">
    <source>
        <dbReference type="EMBL" id="CAG9114396.1"/>
    </source>
</evidence>
<reference evidence="9" key="1">
    <citation type="submission" date="2020-11" db="EMBL/GenBank/DDBJ databases">
        <authorList>
            <person name="Whiteford S."/>
        </authorList>
    </citation>
    <scope>NUCLEOTIDE SEQUENCE</scope>
</reference>
<evidence type="ECO:0000313" key="10">
    <source>
        <dbReference type="Proteomes" id="UP000653454"/>
    </source>
</evidence>
<dbReference type="PANTHER" id="PTHR22930:SF289">
    <property type="entry name" value="DDE TNP4 DOMAIN-CONTAINING PROTEIN-RELATED"/>
    <property type="match status" value="1"/>
</dbReference>
<dbReference type="GO" id="GO:0004518">
    <property type="term" value="F:nuclease activity"/>
    <property type="evidence" value="ECO:0007669"/>
    <property type="project" value="UniProtKB-KW"/>
</dbReference>
<keyword evidence="6" id="KW-0378">Hydrolase</keyword>
<dbReference type="InterPro" id="IPR027806">
    <property type="entry name" value="HARBI1_dom"/>
</dbReference>
<protein>
    <submittedName>
        <fullName evidence="9">(diamondback moth) hypothetical protein</fullName>
    </submittedName>
</protein>
<evidence type="ECO:0000256" key="2">
    <source>
        <dbReference type="ARBA" id="ARBA00004123"/>
    </source>
</evidence>
<feature type="domain" description="DDE Tnp4" evidence="8">
    <location>
        <begin position="147"/>
        <end position="303"/>
    </location>
</feature>
<name>A0A8S4EGB5_PLUXY</name>
<evidence type="ECO:0000256" key="3">
    <source>
        <dbReference type="ARBA" id="ARBA00006958"/>
    </source>
</evidence>
<evidence type="ECO:0000259" key="8">
    <source>
        <dbReference type="Pfam" id="PF13359"/>
    </source>
</evidence>
<keyword evidence="7" id="KW-0539">Nucleus</keyword>
<organism evidence="9 10">
    <name type="scientific">Plutella xylostella</name>
    <name type="common">Diamondback moth</name>
    <name type="synonym">Plutella maculipennis</name>
    <dbReference type="NCBI Taxonomy" id="51655"/>
    <lineage>
        <taxon>Eukaryota</taxon>
        <taxon>Metazoa</taxon>
        <taxon>Ecdysozoa</taxon>
        <taxon>Arthropoda</taxon>
        <taxon>Hexapoda</taxon>
        <taxon>Insecta</taxon>
        <taxon>Pterygota</taxon>
        <taxon>Neoptera</taxon>
        <taxon>Endopterygota</taxon>
        <taxon>Lepidoptera</taxon>
        <taxon>Glossata</taxon>
        <taxon>Ditrysia</taxon>
        <taxon>Yponomeutoidea</taxon>
        <taxon>Plutellidae</taxon>
        <taxon>Plutella</taxon>
    </lineage>
</organism>
<gene>
    <name evidence="9" type="ORF">PLXY2_LOCUS5371</name>
</gene>
<sequence length="361" mass="41361">MIEDSDSDDDYVPRRPRWIKERVNYFDDYDDHDFAIRFRLSKESTLCLLDKLEHKLEYSSDRNFSISPINQLLATLRFYATNSTQMSIGDYCGMSTPTANKIIHQVTAAIASLHNEFIKFPTTNREIRKEQDAFYRIARFPRAIGAMDCTHIRIASVPLRLQVGGEQAELFRNRKGYFSINVQTISNANLEITDIVARWPGSAHDSTIFNNSYIKAQFESGKYGEALLVVDGGYASTAYMMPPIEHPTLPVEQLYNESQIRTRNPVERSYGVWKRRFPVLALGMRIKLDKILNVIIATAVLHNILRRRGEEVPPDDPEIDLPAPWSELLRDGQVSSAYVASQSTRNRGRDSLISNYFQNLL</sequence>
<evidence type="ECO:0000256" key="7">
    <source>
        <dbReference type="ARBA" id="ARBA00023242"/>
    </source>
</evidence>
<comment type="subcellular location">
    <subcellularLocation>
        <location evidence="2">Nucleus</location>
    </subcellularLocation>
</comment>
<comment type="similarity">
    <text evidence="3">Belongs to the HARBI1 family.</text>
</comment>
<evidence type="ECO:0000256" key="1">
    <source>
        <dbReference type="ARBA" id="ARBA00001968"/>
    </source>
</evidence>
<dbReference type="GO" id="GO:0016787">
    <property type="term" value="F:hydrolase activity"/>
    <property type="evidence" value="ECO:0007669"/>
    <property type="project" value="UniProtKB-KW"/>
</dbReference>
<dbReference type="EMBL" id="CAJHNJ030000016">
    <property type="protein sequence ID" value="CAG9114396.1"/>
    <property type="molecule type" value="Genomic_DNA"/>
</dbReference>
<keyword evidence="10" id="KW-1185">Reference proteome</keyword>
<comment type="cofactor">
    <cofactor evidence="1">
        <name>a divalent metal cation</name>
        <dbReference type="ChEBI" id="CHEBI:60240"/>
    </cofactor>
</comment>
<keyword evidence="4" id="KW-0540">Nuclease</keyword>
<evidence type="ECO:0000256" key="6">
    <source>
        <dbReference type="ARBA" id="ARBA00022801"/>
    </source>
</evidence>
<dbReference type="AlphaFoldDB" id="A0A8S4EGB5"/>
<accession>A0A8S4EGB5</accession>
<keyword evidence="5" id="KW-0479">Metal-binding</keyword>
<evidence type="ECO:0000256" key="4">
    <source>
        <dbReference type="ARBA" id="ARBA00022722"/>
    </source>
</evidence>
<dbReference type="Proteomes" id="UP000653454">
    <property type="component" value="Unassembled WGS sequence"/>
</dbReference>